<dbReference type="RefSeq" id="WP_015244576.1">
    <property type="nucleotide sequence ID" value="NC_019892.1"/>
</dbReference>
<evidence type="ECO:0008006" key="4">
    <source>
        <dbReference type="Google" id="ProtNLM"/>
    </source>
</evidence>
<name>L0D7N9_SINAD</name>
<evidence type="ECO:0000313" key="2">
    <source>
        <dbReference type="EMBL" id="AGA25399.1"/>
    </source>
</evidence>
<dbReference type="Proteomes" id="UP000010798">
    <property type="component" value="Chromosome"/>
</dbReference>
<dbReference type="STRING" id="886293.Sinac_0997"/>
<dbReference type="OrthoDB" id="213584at2"/>
<sequence>MATATNNADELRIQMAQIRRDLHADVRDVVANAEAVADWRRYIRMYPWAALGVSVAAGYLVVPRRRQVVPVPVAIAPDAAEVREVLEQAKEEAKEPARKGLLASAVGFVAPVAMRAAQGYAAQYLETWIAQQQATAGGATPAPPERPGSPGWPQEKTTF</sequence>
<proteinExistence type="predicted"/>
<protein>
    <recommendedName>
        <fullName evidence="4">DUF3618 domain-containing protein</fullName>
    </recommendedName>
</protein>
<evidence type="ECO:0000313" key="3">
    <source>
        <dbReference type="Proteomes" id="UP000010798"/>
    </source>
</evidence>
<dbReference type="AlphaFoldDB" id="L0D7N9"/>
<dbReference type="KEGG" id="saci:Sinac_0997"/>
<gene>
    <name evidence="2" type="ordered locus">Sinac_0997</name>
</gene>
<feature type="region of interest" description="Disordered" evidence="1">
    <location>
        <begin position="134"/>
        <end position="159"/>
    </location>
</feature>
<accession>L0D7N9</accession>
<dbReference type="EMBL" id="CP003364">
    <property type="protein sequence ID" value="AGA25399.1"/>
    <property type="molecule type" value="Genomic_DNA"/>
</dbReference>
<keyword evidence="3" id="KW-1185">Reference proteome</keyword>
<organism evidence="2 3">
    <name type="scientific">Singulisphaera acidiphila (strain ATCC BAA-1392 / DSM 18658 / VKM B-2454 / MOB10)</name>
    <dbReference type="NCBI Taxonomy" id="886293"/>
    <lineage>
        <taxon>Bacteria</taxon>
        <taxon>Pseudomonadati</taxon>
        <taxon>Planctomycetota</taxon>
        <taxon>Planctomycetia</taxon>
        <taxon>Isosphaerales</taxon>
        <taxon>Isosphaeraceae</taxon>
        <taxon>Singulisphaera</taxon>
    </lineage>
</organism>
<reference evidence="2 3" key="1">
    <citation type="submission" date="2012-02" db="EMBL/GenBank/DDBJ databases">
        <title>Complete sequence of chromosome of Singulisphaera acidiphila DSM 18658.</title>
        <authorList>
            <consortium name="US DOE Joint Genome Institute (JGI-PGF)"/>
            <person name="Lucas S."/>
            <person name="Copeland A."/>
            <person name="Lapidus A."/>
            <person name="Glavina del Rio T."/>
            <person name="Dalin E."/>
            <person name="Tice H."/>
            <person name="Bruce D."/>
            <person name="Goodwin L."/>
            <person name="Pitluck S."/>
            <person name="Peters L."/>
            <person name="Ovchinnikova G."/>
            <person name="Chertkov O."/>
            <person name="Kyrpides N."/>
            <person name="Mavromatis K."/>
            <person name="Ivanova N."/>
            <person name="Brettin T."/>
            <person name="Detter J.C."/>
            <person name="Han C."/>
            <person name="Larimer F."/>
            <person name="Land M."/>
            <person name="Hauser L."/>
            <person name="Markowitz V."/>
            <person name="Cheng J.-F."/>
            <person name="Hugenholtz P."/>
            <person name="Woyke T."/>
            <person name="Wu D."/>
            <person name="Tindall B."/>
            <person name="Pomrenke H."/>
            <person name="Brambilla E."/>
            <person name="Klenk H.-P."/>
            <person name="Eisen J.A."/>
        </authorList>
    </citation>
    <scope>NUCLEOTIDE SEQUENCE [LARGE SCALE GENOMIC DNA]</scope>
    <source>
        <strain evidence="3">ATCC BAA-1392 / DSM 18658 / VKM B-2454 / MOB10</strain>
    </source>
</reference>
<dbReference type="HOGENOM" id="CLU_1739173_0_0_0"/>
<evidence type="ECO:0000256" key="1">
    <source>
        <dbReference type="SAM" id="MobiDB-lite"/>
    </source>
</evidence>
<dbReference type="eggNOG" id="ENOG5033JSF">
    <property type="taxonomic scope" value="Bacteria"/>
</dbReference>